<evidence type="ECO:0000256" key="1">
    <source>
        <dbReference type="ARBA" id="ARBA00022741"/>
    </source>
</evidence>
<dbReference type="PANTHER" id="PTHR30473">
    <property type="entry name" value="PROTEIN PHOH"/>
    <property type="match status" value="1"/>
</dbReference>
<evidence type="ECO:0000313" key="6">
    <source>
        <dbReference type="Proteomes" id="UP000260680"/>
    </source>
</evidence>
<dbReference type="SUPFAM" id="SSF52540">
    <property type="entry name" value="P-loop containing nucleoside triphosphate hydrolases"/>
    <property type="match status" value="1"/>
</dbReference>
<organism evidence="5 6">
    <name type="scientific">Lacrimispora amygdalina</name>
    <dbReference type="NCBI Taxonomy" id="253257"/>
    <lineage>
        <taxon>Bacteria</taxon>
        <taxon>Bacillati</taxon>
        <taxon>Bacillota</taxon>
        <taxon>Clostridia</taxon>
        <taxon>Lachnospirales</taxon>
        <taxon>Lachnospiraceae</taxon>
        <taxon>Lacrimispora</taxon>
    </lineage>
</organism>
<dbReference type="SMART" id="SM00670">
    <property type="entry name" value="PINc"/>
    <property type="match status" value="1"/>
</dbReference>
<dbReference type="Pfam" id="PF02562">
    <property type="entry name" value="PhoH"/>
    <property type="match status" value="1"/>
</dbReference>
<comment type="caution">
    <text evidence="5">The sequence shown here is derived from an EMBL/GenBank/DDBJ whole genome shotgun (WGS) entry which is preliminary data.</text>
</comment>
<dbReference type="InterPro" id="IPR003714">
    <property type="entry name" value="PhoH"/>
</dbReference>
<evidence type="ECO:0000256" key="2">
    <source>
        <dbReference type="ARBA" id="ARBA00022840"/>
    </source>
</evidence>
<dbReference type="InterPro" id="IPR002716">
    <property type="entry name" value="PIN_dom"/>
</dbReference>
<proteinExistence type="inferred from homology"/>
<name>A0A3E2NB40_9FIRM</name>
<dbReference type="Proteomes" id="UP000260680">
    <property type="component" value="Unassembled WGS sequence"/>
</dbReference>
<sequence length="410" mass="46752">MTKFIDTNILLSHLDVLENENMFLISSVSIQELEEIKTNSKKTEELRYSARVAVRWLNDHPEKYKAIIYDGEVRDFNDHLLDETHDTQIVECATYAKSVMGYGDLIFITDDILCKLIAKEYFGLAVDSLKSNADDAYMGFIEKILSEPEIAWFYEHLSENIYGLFINEYIVLKNELNEVIDIYRWTGEEYEGLYKKPIKSASFGDKLKAKDVYQQMAIDSLIKNTMTAISGKAGSGKSLLSLMVAMHLIESGKYDRLVILYNPIKLRGSENQGYYPGSATEKAMQSGIGQILTTKFGDRLGVDLLINQDKIKLVCMSDCRGMEIRDNEILWITECENTSIDLIKICLSRVSSGAKVFIEGDFEQIDSVHFQGEKNGMKRAIDVFKDHGEFGYVQLQNVWRSRIAELCDLL</sequence>
<evidence type="ECO:0000256" key="3">
    <source>
        <dbReference type="ARBA" id="ARBA00046345"/>
    </source>
</evidence>
<dbReference type="PANTHER" id="PTHR30473:SF2">
    <property type="entry name" value="PIN DOMAIN-CONTAINING PROTEIN"/>
    <property type="match status" value="1"/>
</dbReference>
<dbReference type="SUPFAM" id="SSF88723">
    <property type="entry name" value="PIN domain-like"/>
    <property type="match status" value="1"/>
</dbReference>
<feature type="domain" description="PIN" evidence="4">
    <location>
        <begin position="1"/>
        <end position="116"/>
    </location>
</feature>
<keyword evidence="1" id="KW-0547">Nucleotide-binding</keyword>
<dbReference type="GO" id="GO:0005829">
    <property type="term" value="C:cytosol"/>
    <property type="evidence" value="ECO:0007669"/>
    <property type="project" value="TreeGrafter"/>
</dbReference>
<dbReference type="RefSeq" id="WP_117417611.1">
    <property type="nucleotide sequence ID" value="NZ_QOHO01000043.1"/>
</dbReference>
<dbReference type="Gene3D" id="3.40.50.300">
    <property type="entry name" value="P-loop containing nucleotide triphosphate hydrolases"/>
    <property type="match status" value="1"/>
</dbReference>
<keyword evidence="2" id="KW-0067">ATP-binding</keyword>
<dbReference type="EMBL" id="QOHO01000043">
    <property type="protein sequence ID" value="RFZ78237.1"/>
    <property type="molecule type" value="Genomic_DNA"/>
</dbReference>
<dbReference type="Pfam" id="PF13638">
    <property type="entry name" value="PIN_4"/>
    <property type="match status" value="1"/>
</dbReference>
<protein>
    <recommendedName>
        <fullName evidence="4">PIN domain-containing protein</fullName>
    </recommendedName>
</protein>
<dbReference type="InterPro" id="IPR027417">
    <property type="entry name" value="P-loop_NTPase"/>
</dbReference>
<dbReference type="InterPro" id="IPR051451">
    <property type="entry name" value="PhoH2-like"/>
</dbReference>
<dbReference type="OrthoDB" id="9773137at2"/>
<comment type="similarity">
    <text evidence="3">In the N-terminal section; belongs to the PINc/VapC protein family.</text>
</comment>
<evidence type="ECO:0000313" key="5">
    <source>
        <dbReference type="EMBL" id="RFZ78237.1"/>
    </source>
</evidence>
<gene>
    <name evidence="5" type="ORF">DS742_14060</name>
</gene>
<dbReference type="GO" id="GO:0005524">
    <property type="term" value="F:ATP binding"/>
    <property type="evidence" value="ECO:0007669"/>
    <property type="project" value="UniProtKB-KW"/>
</dbReference>
<dbReference type="Gene3D" id="3.40.50.1010">
    <property type="entry name" value="5'-nuclease"/>
    <property type="match status" value="1"/>
</dbReference>
<evidence type="ECO:0000259" key="4">
    <source>
        <dbReference type="SMART" id="SM00670"/>
    </source>
</evidence>
<dbReference type="AlphaFoldDB" id="A0A3E2NB40"/>
<accession>A0A3E2NB40</accession>
<dbReference type="InterPro" id="IPR029060">
    <property type="entry name" value="PIN-like_dom_sf"/>
</dbReference>
<reference evidence="5 6" key="1">
    <citation type="submission" date="2018-07" db="EMBL/GenBank/DDBJ databases">
        <title>New species, Clostridium PI-S10-A1B.</title>
        <authorList>
            <person name="Krishna G."/>
            <person name="Summeta K."/>
            <person name="Shikha S."/>
            <person name="Prabhu P.B."/>
            <person name="Suresh K."/>
        </authorList>
    </citation>
    <scope>NUCLEOTIDE SEQUENCE [LARGE SCALE GENOMIC DNA]</scope>
    <source>
        <strain evidence="5 6">PI-S10-A1B</strain>
    </source>
</reference>